<dbReference type="Pfam" id="PF17207">
    <property type="entry name" value="MCM_OB"/>
    <property type="match status" value="1"/>
</dbReference>
<keyword evidence="11 14" id="KW-0131">Cell cycle</keyword>
<feature type="compositionally biased region" description="Low complexity" evidence="15">
    <location>
        <begin position="180"/>
        <end position="199"/>
    </location>
</feature>
<dbReference type="FunFam" id="1.20.58.870:FF:000002">
    <property type="entry name" value="DNA helicase"/>
    <property type="match status" value="1"/>
</dbReference>
<feature type="compositionally biased region" description="Acidic residues" evidence="15">
    <location>
        <begin position="45"/>
        <end position="56"/>
    </location>
</feature>
<dbReference type="Pfam" id="PF00493">
    <property type="entry name" value="MCM"/>
    <property type="match status" value="1"/>
</dbReference>
<keyword evidence="5 13" id="KW-0547">Nucleotide-binding</keyword>
<dbReference type="PRINTS" id="PR01657">
    <property type="entry name" value="MCMFAMILY"/>
</dbReference>
<dbReference type="GO" id="GO:1990518">
    <property type="term" value="F:single-stranded 3'-5' DNA helicase activity"/>
    <property type="evidence" value="ECO:0007669"/>
    <property type="project" value="TreeGrafter"/>
</dbReference>
<evidence type="ECO:0000256" key="2">
    <source>
        <dbReference type="ARBA" id="ARBA00008010"/>
    </source>
</evidence>
<comment type="function">
    <text evidence="14">Acts as component of the MCM2-7 complex (MCM complex) which is the replicative helicase essential for 'once per cell cycle' DNA replication initiation and elongation in eukaryotic cells. The active ATPase sites in the MCM2-7 ring are formed through the interaction surfaces of two neighboring subunits such that a critical structure of a conserved arginine finger motif is provided in trans relative to the ATP-binding site of the Walker A box of the adjacent subunit. The six ATPase active sites, however, are likely to contribute differentially to the complex helicase activity.</text>
</comment>
<evidence type="ECO:0000256" key="9">
    <source>
        <dbReference type="ARBA" id="ARBA00023125"/>
    </source>
</evidence>
<evidence type="ECO:0000256" key="8">
    <source>
        <dbReference type="ARBA" id="ARBA00022840"/>
    </source>
</evidence>
<dbReference type="InterPro" id="IPR033762">
    <property type="entry name" value="MCM_OB"/>
</dbReference>
<proteinExistence type="inferred from homology"/>
<dbReference type="GO" id="GO:0031261">
    <property type="term" value="C:DNA replication preinitiation complex"/>
    <property type="evidence" value="ECO:0007669"/>
    <property type="project" value="UniProtKB-ARBA"/>
</dbReference>
<gene>
    <name evidence="17" type="ORF">NKR19_g6201</name>
</gene>
<keyword evidence="6 14" id="KW-0378">Hydrolase</keyword>
<evidence type="ECO:0000313" key="18">
    <source>
        <dbReference type="Proteomes" id="UP001174691"/>
    </source>
</evidence>
<dbReference type="GO" id="GO:0016787">
    <property type="term" value="F:hydrolase activity"/>
    <property type="evidence" value="ECO:0007669"/>
    <property type="project" value="UniProtKB-KW"/>
</dbReference>
<reference evidence="17" key="1">
    <citation type="submission" date="2022-07" db="EMBL/GenBank/DDBJ databases">
        <title>Fungi with potential for degradation of polypropylene.</title>
        <authorList>
            <person name="Gostincar C."/>
        </authorList>
    </citation>
    <scope>NUCLEOTIDE SEQUENCE</scope>
    <source>
        <strain evidence="17">EXF-13287</strain>
    </source>
</reference>
<dbReference type="GO" id="GO:0043596">
    <property type="term" value="C:nuclear replication fork"/>
    <property type="evidence" value="ECO:0007669"/>
    <property type="project" value="UniProtKB-ARBA"/>
</dbReference>
<dbReference type="AlphaFoldDB" id="A0AA38S1Y6"/>
<name>A0AA38S1Y6_9PEZI</name>
<dbReference type="InterPro" id="IPR012340">
    <property type="entry name" value="NA-bd_OB-fold"/>
</dbReference>
<comment type="caution">
    <text evidence="17">The sequence shown here is derived from an EMBL/GenBank/DDBJ whole genome shotgun (WGS) entry which is preliminary data.</text>
</comment>
<dbReference type="InterPro" id="IPR008049">
    <property type="entry name" value="MCM6"/>
</dbReference>
<comment type="similarity">
    <text evidence="2 13">Belongs to the MCM family.</text>
</comment>
<dbReference type="GO" id="GO:0097373">
    <property type="term" value="C:MCM core complex"/>
    <property type="evidence" value="ECO:0007669"/>
    <property type="project" value="UniProtKB-ARBA"/>
</dbReference>
<dbReference type="PROSITE" id="PS00847">
    <property type="entry name" value="MCM_1"/>
    <property type="match status" value="1"/>
</dbReference>
<dbReference type="GO" id="GO:0006270">
    <property type="term" value="P:DNA replication initiation"/>
    <property type="evidence" value="ECO:0007669"/>
    <property type="project" value="UniProtKB-UniRule"/>
</dbReference>
<evidence type="ECO:0000256" key="10">
    <source>
        <dbReference type="ARBA" id="ARBA00023242"/>
    </source>
</evidence>
<feature type="compositionally biased region" description="Acidic residues" evidence="15">
    <location>
        <begin position="787"/>
        <end position="801"/>
    </location>
</feature>
<dbReference type="EMBL" id="JANBVN010000093">
    <property type="protein sequence ID" value="KAJ9145186.1"/>
    <property type="molecule type" value="Genomic_DNA"/>
</dbReference>
<dbReference type="EC" id="3.6.4.12" evidence="3 14"/>
<feature type="compositionally biased region" description="Basic and acidic residues" evidence="15">
    <location>
        <begin position="816"/>
        <end position="831"/>
    </location>
</feature>
<dbReference type="Gene3D" id="3.30.1640.10">
    <property type="entry name" value="mini-chromosome maintenance (MCM) complex, chain A, domain 1"/>
    <property type="match status" value="1"/>
</dbReference>
<dbReference type="GO" id="GO:0005656">
    <property type="term" value="C:nuclear pre-replicative complex"/>
    <property type="evidence" value="ECO:0007669"/>
    <property type="project" value="UniProtKB-ARBA"/>
</dbReference>
<comment type="catalytic activity">
    <reaction evidence="14">
        <text>ATP + H2O = ADP + phosphate + H(+)</text>
        <dbReference type="Rhea" id="RHEA:13065"/>
        <dbReference type="ChEBI" id="CHEBI:15377"/>
        <dbReference type="ChEBI" id="CHEBI:15378"/>
        <dbReference type="ChEBI" id="CHEBI:30616"/>
        <dbReference type="ChEBI" id="CHEBI:43474"/>
        <dbReference type="ChEBI" id="CHEBI:456216"/>
        <dbReference type="EC" id="3.6.4.12"/>
    </reaction>
</comment>
<keyword evidence="18" id="KW-1185">Reference proteome</keyword>
<evidence type="ECO:0000256" key="13">
    <source>
        <dbReference type="RuleBase" id="RU004070"/>
    </source>
</evidence>
<dbReference type="PRINTS" id="PR01662">
    <property type="entry name" value="MCMPROTEIN6"/>
</dbReference>
<dbReference type="InterPro" id="IPR027925">
    <property type="entry name" value="MCM_N"/>
</dbReference>
<dbReference type="SMART" id="SM00350">
    <property type="entry name" value="MCM"/>
    <property type="match status" value="1"/>
</dbReference>
<dbReference type="InterPro" id="IPR041024">
    <property type="entry name" value="Mcm6_C"/>
</dbReference>
<dbReference type="SUPFAM" id="SSF52540">
    <property type="entry name" value="P-loop containing nucleoside triphosphate hydrolases"/>
    <property type="match status" value="1"/>
</dbReference>
<keyword evidence="7 14" id="KW-0347">Helicase</keyword>
<keyword evidence="8 13" id="KW-0067">ATP-binding</keyword>
<dbReference type="InterPro" id="IPR018525">
    <property type="entry name" value="MCM_CS"/>
</dbReference>
<dbReference type="Pfam" id="PF18263">
    <property type="entry name" value="WHD_MCM6"/>
    <property type="match status" value="1"/>
</dbReference>
<dbReference type="PANTHER" id="PTHR11630">
    <property type="entry name" value="DNA REPLICATION LICENSING FACTOR MCM FAMILY MEMBER"/>
    <property type="match status" value="1"/>
</dbReference>
<dbReference type="FunFam" id="3.30.1640.10:FF:000009">
    <property type="entry name" value="DNA helicase"/>
    <property type="match status" value="1"/>
</dbReference>
<evidence type="ECO:0000256" key="7">
    <source>
        <dbReference type="ARBA" id="ARBA00022806"/>
    </source>
</evidence>
<evidence type="ECO:0000256" key="4">
    <source>
        <dbReference type="ARBA" id="ARBA00022705"/>
    </source>
</evidence>
<comment type="subunit">
    <text evidence="14">Component of the MCM2-7 complex.</text>
</comment>
<sequence length="959" mass="104881">MAASSDAGFMMSDGLSRSAHTRQRAPSSSAGRPRGPPSESMGAPSDDEGEGFEDDQIPNRSRPRDAANIPRVEDKIGLLIQEHFENFIEGFIEAPTSSGAPTSSALTTDKYYVAQIHGMRTYQLSTFYVDYKHLASWSNGNLADAIVRQYYRFLPFLTAGLHNMIAKYEPQYFREHRQPTASSNQTTSGASAAGSASQSDLTQGSKTANQQTDKLFAIAFYNLPLVSRVRSLRAKNIGQLLSISGTVTRTSEVRPELSLATFVCEACRNVVPNVEQTFRYTEPTQCPNATCLNRQAWQLDIRQSTFVDWQKVRIQENSSEIPTGSMPRTMDVILRGEIVDRAKAGEKCIFTGALIVVPDVSQLGLPGIRPTAVRDDRTSEAGGNGVTGLKSLGVRDLTYRLAFLACMVTPDVSALGASGEAQIADIVGSLTQGSGIETAESVKEAQDAVLASYTQAEIEDLRQMVHSDMIYGRLVQSLAPMVYGHEIVKKGILLQLMSGVSKSTAEGMQLRGDINICIVGDPSTSKSQFLKYVCGFAPRAVYTSGKASSAAGLTAAVVKDEETGEFTIEAGALMLADNGICAIDEFDKMDIADQVAIHEAMEQQTISIAKAGIQATLNARTSILAAANPVGGRYNRKTTLRANINMSAPIMSRFDLFFVVLDECNEQVDRHLAEHIVSIHQLRDDAVAPEFSTEQLQRYIRFARTFRPEFTDEAKEVLVERYKELRADDAQGGVGKNSYRITVRQLESMIRLSEAIAKVNCVEEIIPDFVNEAYNLLRQSIISVEHDDVEVEDDEEPVEDGETLRRAASEAAGQQQHEEDERMADGEEGAGHRQVSVAPSSQRQKQTISYDKYISVVNMIVNHVAEDESSGSGEGIEGEALVQWYLEQKEDELQGEEDYNNEMALARKVIKKMVKDNILMALRGEGMADGEGEGAAEGSSAQAGKIVYVLHPNCAIEDV</sequence>
<dbReference type="InterPro" id="IPR001208">
    <property type="entry name" value="MCM_dom"/>
</dbReference>
<evidence type="ECO:0000256" key="14">
    <source>
        <dbReference type="RuleBase" id="RU368064"/>
    </source>
</evidence>
<dbReference type="FunFam" id="2.20.28.10:FF:000003">
    <property type="entry name" value="DNA helicase"/>
    <property type="match status" value="1"/>
</dbReference>
<evidence type="ECO:0000256" key="3">
    <source>
        <dbReference type="ARBA" id="ARBA00012551"/>
    </source>
</evidence>
<accession>A0AA38S1Y6</accession>
<dbReference type="PROSITE" id="PS50051">
    <property type="entry name" value="MCM_2"/>
    <property type="match status" value="1"/>
</dbReference>
<dbReference type="SUPFAM" id="SSF50249">
    <property type="entry name" value="Nucleic acid-binding proteins"/>
    <property type="match status" value="1"/>
</dbReference>
<dbReference type="Gene3D" id="3.40.50.300">
    <property type="entry name" value="P-loop containing nucleotide triphosphate hydrolases"/>
    <property type="match status" value="1"/>
</dbReference>
<evidence type="ECO:0000256" key="1">
    <source>
        <dbReference type="ARBA" id="ARBA00004123"/>
    </source>
</evidence>
<evidence type="ECO:0000256" key="12">
    <source>
        <dbReference type="ARBA" id="ARBA00073495"/>
    </source>
</evidence>
<dbReference type="CDD" id="cd17757">
    <property type="entry name" value="MCM6"/>
    <property type="match status" value="1"/>
</dbReference>
<protein>
    <recommendedName>
        <fullName evidence="12 14">DNA replication licensing factor MCM6</fullName>
        <ecNumber evidence="3 14">3.6.4.12</ecNumber>
    </recommendedName>
</protein>
<dbReference type="InterPro" id="IPR041562">
    <property type="entry name" value="MCM_lid"/>
</dbReference>
<dbReference type="GO" id="GO:0005524">
    <property type="term" value="F:ATP binding"/>
    <property type="evidence" value="ECO:0007669"/>
    <property type="project" value="UniProtKB-UniRule"/>
</dbReference>
<evidence type="ECO:0000256" key="15">
    <source>
        <dbReference type="SAM" id="MobiDB-lite"/>
    </source>
</evidence>
<dbReference type="Gene3D" id="1.20.58.870">
    <property type="match status" value="1"/>
</dbReference>
<feature type="region of interest" description="Disordered" evidence="15">
    <location>
        <begin position="787"/>
        <end position="844"/>
    </location>
</feature>
<dbReference type="GO" id="GO:0006279">
    <property type="term" value="P:premeiotic DNA replication"/>
    <property type="evidence" value="ECO:0007669"/>
    <property type="project" value="UniProtKB-ARBA"/>
</dbReference>
<keyword evidence="10" id="KW-0539">Nucleus</keyword>
<dbReference type="Pfam" id="PF14551">
    <property type="entry name" value="MCM_N"/>
    <property type="match status" value="1"/>
</dbReference>
<feature type="domain" description="MCM C-terminal AAA(+) ATPase" evidence="16">
    <location>
        <begin position="470"/>
        <end position="676"/>
    </location>
</feature>
<feature type="region of interest" description="Disordered" evidence="15">
    <location>
        <begin position="176"/>
        <end position="204"/>
    </location>
</feature>
<keyword evidence="4 14" id="KW-0235">DNA replication</keyword>
<dbReference type="Gene3D" id="2.40.50.140">
    <property type="entry name" value="Nucleic acid-binding proteins"/>
    <property type="match status" value="1"/>
</dbReference>
<dbReference type="Gene3D" id="2.20.28.10">
    <property type="match status" value="1"/>
</dbReference>
<dbReference type="InterPro" id="IPR031327">
    <property type="entry name" value="MCM"/>
</dbReference>
<dbReference type="GO" id="GO:0000727">
    <property type="term" value="P:double-strand break repair via break-induced replication"/>
    <property type="evidence" value="ECO:0007669"/>
    <property type="project" value="TreeGrafter"/>
</dbReference>
<dbReference type="FunFam" id="3.40.50.300:FF:000115">
    <property type="entry name" value="DNA helicase"/>
    <property type="match status" value="1"/>
</dbReference>
<dbReference type="GO" id="GO:0042555">
    <property type="term" value="C:MCM complex"/>
    <property type="evidence" value="ECO:0007669"/>
    <property type="project" value="UniProtKB-UniRule"/>
</dbReference>
<evidence type="ECO:0000256" key="5">
    <source>
        <dbReference type="ARBA" id="ARBA00022741"/>
    </source>
</evidence>
<comment type="subcellular location">
    <subcellularLocation>
        <location evidence="1 14">Nucleus</location>
    </subcellularLocation>
</comment>
<dbReference type="PANTHER" id="PTHR11630:SF43">
    <property type="entry name" value="DNA REPLICATION LICENSING FACTOR MCM6"/>
    <property type="match status" value="1"/>
</dbReference>
<organism evidence="17 18">
    <name type="scientific">Coniochaeta hoffmannii</name>
    <dbReference type="NCBI Taxonomy" id="91930"/>
    <lineage>
        <taxon>Eukaryota</taxon>
        <taxon>Fungi</taxon>
        <taxon>Dikarya</taxon>
        <taxon>Ascomycota</taxon>
        <taxon>Pezizomycotina</taxon>
        <taxon>Sordariomycetes</taxon>
        <taxon>Sordariomycetidae</taxon>
        <taxon>Coniochaetales</taxon>
        <taxon>Coniochaetaceae</taxon>
        <taxon>Coniochaeta</taxon>
    </lineage>
</organism>
<dbReference type="InterPro" id="IPR027417">
    <property type="entry name" value="P-loop_NTPase"/>
</dbReference>
<evidence type="ECO:0000259" key="16">
    <source>
        <dbReference type="PROSITE" id="PS50051"/>
    </source>
</evidence>
<feature type="compositionally biased region" description="Low complexity" evidence="15">
    <location>
        <begin position="24"/>
        <end position="33"/>
    </location>
</feature>
<dbReference type="GO" id="GO:0003697">
    <property type="term" value="F:single-stranded DNA binding"/>
    <property type="evidence" value="ECO:0007669"/>
    <property type="project" value="TreeGrafter"/>
</dbReference>
<evidence type="ECO:0000313" key="17">
    <source>
        <dbReference type="EMBL" id="KAJ9145186.1"/>
    </source>
</evidence>
<evidence type="ECO:0000256" key="11">
    <source>
        <dbReference type="ARBA" id="ARBA00023306"/>
    </source>
</evidence>
<evidence type="ECO:0000256" key="6">
    <source>
        <dbReference type="ARBA" id="ARBA00022801"/>
    </source>
</evidence>
<dbReference type="Pfam" id="PF17855">
    <property type="entry name" value="MCM_lid"/>
    <property type="match status" value="1"/>
</dbReference>
<dbReference type="GO" id="GO:1902969">
    <property type="term" value="P:mitotic DNA replication"/>
    <property type="evidence" value="ECO:0007669"/>
    <property type="project" value="TreeGrafter"/>
</dbReference>
<dbReference type="Proteomes" id="UP001174691">
    <property type="component" value="Unassembled WGS sequence"/>
</dbReference>
<feature type="region of interest" description="Disordered" evidence="15">
    <location>
        <begin position="1"/>
        <end position="68"/>
    </location>
</feature>
<keyword evidence="9 13" id="KW-0238">DNA-binding</keyword>